<evidence type="ECO:0000256" key="5">
    <source>
        <dbReference type="ARBA" id="ARBA00022801"/>
    </source>
</evidence>
<dbReference type="Gene3D" id="3.60.10.10">
    <property type="entry name" value="Endonuclease/exonuclease/phosphatase"/>
    <property type="match status" value="1"/>
</dbReference>
<keyword evidence="8" id="KW-0464">Manganese</keyword>
<comment type="cofactor">
    <cofactor evidence="8">
        <name>Mg(2+)</name>
        <dbReference type="ChEBI" id="CHEBI:18420"/>
    </cofactor>
    <cofactor evidence="8">
        <name>Mn(2+)</name>
        <dbReference type="ChEBI" id="CHEBI:29035"/>
    </cofactor>
    <text evidence="8">Probably binds two magnesium or manganese ions per subunit.</text>
</comment>
<feature type="active site" description="Proton acceptor" evidence="7">
    <location>
        <position position="238"/>
    </location>
</feature>
<evidence type="ECO:0000256" key="7">
    <source>
        <dbReference type="PIRSR" id="PIRSR604808-1"/>
    </source>
</evidence>
<accession>A0A7D9HLR9</accession>
<sequence>MSKLTFITLNCRGLRTADNRATLFQWANCAKTDFVCLQETHSSSEEEFSSWLDHATSSGCNKFGYKCISSPETILSCGVAILYNPSYDVVSCTRDQDGRLLCAEFSKDGNLIQLVNIYAPNTAKPASTFFESLYQVLDPDTPTVLCGDFNTAVDPIKDRFGCNSQSPSAYNWSVTLHHLMSTYDLHDAWRTIHPNAQEYSWHRPNGRQASRIDMFWLSALLLSCVKRVDILPFFCSDHSTVYLELCLPSGTHRGHGVWKLNTRHLSDESFVKLVSDVWSSWRVYKSSFLMLTAWWDAGKARLKQYIRVFSKKKAVSRRKLIVSLEHTLFHLNRRLLDGDEVLPIIEDVKSELEAAHRDEARGARIRANVQWAEEGEASTKYFFGLERKRGQRRIFISVKNTAGTVVSTFVGIARAWVALYGLLFTSQSLDRIEQDFFLNSLSMKLSSAEQSLCEGELTEGECKRALDAVATGKSPGLDGLPAEFYQRFWSLLGTDFVDVINFAYNHGQLSPSQGSGVITLIHKRGDRLNN</sequence>
<feature type="active site" evidence="7">
    <location>
        <position position="118"/>
    </location>
</feature>
<dbReference type="CDD" id="cd09076">
    <property type="entry name" value="L1-EN"/>
    <property type="match status" value="1"/>
</dbReference>
<feature type="active site" description="Proton donor/acceptor" evidence="7">
    <location>
        <position position="148"/>
    </location>
</feature>
<feature type="binding site" evidence="8">
    <location>
        <position position="238"/>
    </location>
    <ligand>
        <name>Mg(2+)</name>
        <dbReference type="ChEBI" id="CHEBI:18420"/>
        <label>1</label>
    </ligand>
</feature>
<reference evidence="11" key="1">
    <citation type="submission" date="2020-04" db="EMBL/GenBank/DDBJ databases">
        <authorList>
            <person name="Alioto T."/>
            <person name="Alioto T."/>
            <person name="Gomez Garrido J."/>
        </authorList>
    </citation>
    <scope>NUCLEOTIDE SEQUENCE</scope>
    <source>
        <strain evidence="11">A484AB</strain>
    </source>
</reference>
<name>A0A7D9HLR9_PARCT</name>
<proteinExistence type="inferred from homology"/>
<evidence type="ECO:0000313" key="12">
    <source>
        <dbReference type="Proteomes" id="UP001152795"/>
    </source>
</evidence>
<feature type="binding site" evidence="8">
    <location>
        <position position="10"/>
    </location>
    <ligand>
        <name>Mg(2+)</name>
        <dbReference type="ChEBI" id="CHEBI:18420"/>
        <label>1</label>
    </ligand>
</feature>
<feature type="binding site" evidence="8">
    <location>
        <position position="150"/>
    </location>
    <ligand>
        <name>Mg(2+)</name>
        <dbReference type="ChEBI" id="CHEBI:18420"/>
        <label>1</label>
    </ligand>
</feature>
<dbReference type="AlphaFoldDB" id="A0A7D9HLR9"/>
<dbReference type="GO" id="GO:0008081">
    <property type="term" value="F:phosphoric diester hydrolase activity"/>
    <property type="evidence" value="ECO:0007669"/>
    <property type="project" value="TreeGrafter"/>
</dbReference>
<keyword evidence="5" id="KW-0378">Hydrolase</keyword>
<dbReference type="InterPro" id="IPR036691">
    <property type="entry name" value="Endo/exonu/phosph_ase_sf"/>
</dbReference>
<feature type="site" description="Important for catalytic activity" evidence="9">
    <location>
        <position position="213"/>
    </location>
</feature>
<keyword evidence="6 8" id="KW-0460">Magnesium</keyword>
<dbReference type="Pfam" id="PF03372">
    <property type="entry name" value="Exo_endo_phos"/>
    <property type="match status" value="1"/>
</dbReference>
<dbReference type="InterPro" id="IPR005135">
    <property type="entry name" value="Endo/exonuclease/phosphatase"/>
</dbReference>
<evidence type="ECO:0000313" key="11">
    <source>
        <dbReference type="EMBL" id="CAB3984648.1"/>
    </source>
</evidence>
<feature type="binding site" evidence="8">
    <location>
        <position position="148"/>
    </location>
    <ligand>
        <name>Mg(2+)</name>
        <dbReference type="ChEBI" id="CHEBI:18420"/>
        <label>1</label>
    </ligand>
</feature>
<dbReference type="PANTHER" id="PTHR22748:SF6">
    <property type="entry name" value="DNA-(APURINIC OR APYRIMIDINIC SITE) ENDONUCLEASE"/>
    <property type="match status" value="1"/>
</dbReference>
<dbReference type="GO" id="GO:0008311">
    <property type="term" value="F:double-stranded DNA 3'-5' DNA exonuclease activity"/>
    <property type="evidence" value="ECO:0007669"/>
    <property type="project" value="UniProtKB-EC"/>
</dbReference>
<comment type="catalytic activity">
    <reaction evidence="1">
        <text>Exonucleolytic cleavage in the 3'- to 5'-direction to yield nucleoside 5'-phosphates.</text>
        <dbReference type="EC" id="3.1.11.2"/>
    </reaction>
</comment>
<dbReference type="GO" id="GO:0003906">
    <property type="term" value="F:DNA-(apurinic or apyrimidinic site) endonuclease activity"/>
    <property type="evidence" value="ECO:0007669"/>
    <property type="project" value="TreeGrafter"/>
</dbReference>
<keyword evidence="4 8" id="KW-0479">Metal-binding</keyword>
<evidence type="ECO:0000256" key="4">
    <source>
        <dbReference type="ARBA" id="ARBA00022723"/>
    </source>
</evidence>
<comment type="caution">
    <text evidence="11">The sequence shown here is derived from an EMBL/GenBank/DDBJ whole genome shotgun (WGS) entry which is preliminary data.</text>
</comment>
<dbReference type="Proteomes" id="UP001152795">
    <property type="component" value="Unassembled WGS sequence"/>
</dbReference>
<evidence type="ECO:0000256" key="1">
    <source>
        <dbReference type="ARBA" id="ARBA00000493"/>
    </source>
</evidence>
<dbReference type="InterPro" id="IPR004808">
    <property type="entry name" value="AP_endonuc_1"/>
</dbReference>
<comment type="similarity">
    <text evidence="2">Belongs to the DNA repair enzymes AP/ExoA family.</text>
</comment>
<evidence type="ECO:0000256" key="9">
    <source>
        <dbReference type="PIRSR" id="PIRSR604808-3"/>
    </source>
</evidence>
<evidence type="ECO:0000256" key="2">
    <source>
        <dbReference type="ARBA" id="ARBA00007092"/>
    </source>
</evidence>
<feature type="site" description="Interaction with DNA substrate" evidence="9">
    <location>
        <position position="238"/>
    </location>
</feature>
<evidence type="ECO:0000256" key="6">
    <source>
        <dbReference type="ARBA" id="ARBA00022842"/>
    </source>
</evidence>
<evidence type="ECO:0000259" key="10">
    <source>
        <dbReference type="Pfam" id="PF03372"/>
    </source>
</evidence>
<evidence type="ECO:0000256" key="8">
    <source>
        <dbReference type="PIRSR" id="PIRSR604808-2"/>
    </source>
</evidence>
<feature type="site" description="Transition state stabilizer" evidence="9">
    <location>
        <position position="150"/>
    </location>
</feature>
<dbReference type="OrthoDB" id="416119at2759"/>
<dbReference type="GO" id="GO:0046872">
    <property type="term" value="F:metal ion binding"/>
    <property type="evidence" value="ECO:0007669"/>
    <property type="project" value="UniProtKB-KW"/>
</dbReference>
<organism evidence="11 12">
    <name type="scientific">Paramuricea clavata</name>
    <name type="common">Red gorgonian</name>
    <name type="synonym">Violescent sea-whip</name>
    <dbReference type="NCBI Taxonomy" id="317549"/>
    <lineage>
        <taxon>Eukaryota</taxon>
        <taxon>Metazoa</taxon>
        <taxon>Cnidaria</taxon>
        <taxon>Anthozoa</taxon>
        <taxon>Octocorallia</taxon>
        <taxon>Malacalcyonacea</taxon>
        <taxon>Plexauridae</taxon>
        <taxon>Paramuricea</taxon>
    </lineage>
</organism>
<gene>
    <name evidence="11" type="ORF">PACLA_8A019306</name>
</gene>
<feature type="binding site" evidence="8">
    <location>
        <position position="237"/>
    </location>
    <ligand>
        <name>Mg(2+)</name>
        <dbReference type="ChEBI" id="CHEBI:18420"/>
        <label>1</label>
    </ligand>
</feature>
<dbReference type="SUPFAM" id="SSF56219">
    <property type="entry name" value="DNase I-like"/>
    <property type="match status" value="1"/>
</dbReference>
<keyword evidence="12" id="KW-1185">Reference proteome</keyword>
<dbReference type="GO" id="GO:0006284">
    <property type="term" value="P:base-excision repair"/>
    <property type="evidence" value="ECO:0007669"/>
    <property type="project" value="TreeGrafter"/>
</dbReference>
<feature type="binding site" evidence="8">
    <location>
        <position position="39"/>
    </location>
    <ligand>
        <name>Mg(2+)</name>
        <dbReference type="ChEBI" id="CHEBI:18420"/>
        <label>1</label>
    </ligand>
</feature>
<protein>
    <recommendedName>
        <fullName evidence="3">exodeoxyribonuclease III</fullName>
        <ecNumber evidence="3">3.1.11.2</ecNumber>
    </recommendedName>
</protein>
<feature type="domain" description="Endonuclease/exonuclease/phosphatase" evidence="10">
    <location>
        <begin position="7"/>
        <end position="238"/>
    </location>
</feature>
<dbReference type="EC" id="3.1.11.2" evidence="3"/>
<dbReference type="PANTHER" id="PTHR22748">
    <property type="entry name" value="AP ENDONUCLEASE"/>
    <property type="match status" value="1"/>
</dbReference>
<dbReference type="EMBL" id="CACRXK020000767">
    <property type="protein sequence ID" value="CAB3984648.1"/>
    <property type="molecule type" value="Genomic_DNA"/>
</dbReference>
<evidence type="ECO:0000256" key="3">
    <source>
        <dbReference type="ARBA" id="ARBA00012115"/>
    </source>
</evidence>